<dbReference type="InterPro" id="IPR051199">
    <property type="entry name" value="LPS_LOS_Heptosyltrfase"/>
</dbReference>
<dbReference type="HOGENOM" id="CLU_038371_3_0_10"/>
<evidence type="ECO:0000313" key="3">
    <source>
        <dbReference type="EMBL" id="EAP88318.1"/>
    </source>
</evidence>
<dbReference type="KEGG" id="cat:CA2559_06145"/>
<dbReference type="CAZy" id="GT9">
    <property type="family name" value="Glycosyltransferase Family 9"/>
</dbReference>
<name>A3U7V1_CROAH</name>
<keyword evidence="1" id="KW-0328">Glycosyltransferase</keyword>
<dbReference type="PANTHER" id="PTHR30160:SF7">
    <property type="entry name" value="ADP-HEPTOSE--LPS HEPTOSYLTRANSFERASE 2"/>
    <property type="match status" value="1"/>
</dbReference>
<dbReference type="STRING" id="216432.CA2559_06145"/>
<dbReference type="eggNOG" id="COG0859">
    <property type="taxonomic scope" value="Bacteria"/>
</dbReference>
<evidence type="ECO:0000313" key="4">
    <source>
        <dbReference type="Proteomes" id="UP000002297"/>
    </source>
</evidence>
<evidence type="ECO:0000256" key="1">
    <source>
        <dbReference type="ARBA" id="ARBA00022676"/>
    </source>
</evidence>
<keyword evidence="2" id="KW-0808">Transferase</keyword>
<evidence type="ECO:0000256" key="2">
    <source>
        <dbReference type="ARBA" id="ARBA00022679"/>
    </source>
</evidence>
<dbReference type="GO" id="GO:0005829">
    <property type="term" value="C:cytosol"/>
    <property type="evidence" value="ECO:0007669"/>
    <property type="project" value="TreeGrafter"/>
</dbReference>
<gene>
    <name evidence="3" type="ordered locus">CA2559_06145</name>
</gene>
<accession>A3U7V1</accession>
<dbReference type="EMBL" id="CP002046">
    <property type="protein sequence ID" value="EAP88318.1"/>
    <property type="molecule type" value="Genomic_DNA"/>
</dbReference>
<dbReference type="SUPFAM" id="SSF53756">
    <property type="entry name" value="UDP-Glycosyltransferase/glycogen phosphorylase"/>
    <property type="match status" value="1"/>
</dbReference>
<dbReference type="Proteomes" id="UP000002297">
    <property type="component" value="Chromosome"/>
</dbReference>
<dbReference type="CDD" id="cd03789">
    <property type="entry name" value="GT9_LPS_heptosyltransferase"/>
    <property type="match status" value="1"/>
</dbReference>
<dbReference type="Gene3D" id="3.40.50.2000">
    <property type="entry name" value="Glycogen Phosphorylase B"/>
    <property type="match status" value="2"/>
</dbReference>
<sequence length="339" mass="38998">MIGDVLTTSILFEALKKEFPKAQLHYLVMKHTTPVIKNNPFIDRVFIIDNDKDSSITKILKTEGYDIIVDSYSKVATGLLSLKIGAKKRIGYKKWYSWLTYNLAYSPIPKSKNGVALAIENRFQLISSFAEQIDYSITPKIYITEEEKQAVRKKMEASDLDFNKPIFMLNVLGSSEDKTYPLHYFAELTDTIVKHTPHAQLLFNYIPSQLESANAIYDKCKPETQQQIFFDLYGNSLREFIILTSFCTALIGNEGGAVNMAKAVNVPTFAIFSPWVRTETWAIEKEHTTNKAIHLKQFFPELFTDYKRKAFHKRQAELYKKFTPDLISPKLNSFLDNLK</sequence>
<dbReference type="InterPro" id="IPR002201">
    <property type="entry name" value="Glyco_trans_9"/>
</dbReference>
<dbReference type="GO" id="GO:0008713">
    <property type="term" value="F:ADP-heptose-lipopolysaccharide heptosyltransferase activity"/>
    <property type="evidence" value="ECO:0007669"/>
    <property type="project" value="TreeGrafter"/>
</dbReference>
<dbReference type="AlphaFoldDB" id="A3U7V1"/>
<organism evidence="3 4">
    <name type="scientific">Croceibacter atlanticus (strain ATCC BAA-628 / JCM 21780 / CIP 108009 / IAM 15332 / KCTC 12090 / HTCC2559)</name>
    <dbReference type="NCBI Taxonomy" id="216432"/>
    <lineage>
        <taxon>Bacteria</taxon>
        <taxon>Pseudomonadati</taxon>
        <taxon>Bacteroidota</taxon>
        <taxon>Flavobacteriia</taxon>
        <taxon>Flavobacteriales</taxon>
        <taxon>Flavobacteriaceae</taxon>
        <taxon>Croceibacter</taxon>
    </lineage>
</organism>
<protein>
    <submittedName>
        <fullName evidence="3">Uncharacterized protein</fullName>
    </submittedName>
</protein>
<proteinExistence type="predicted"/>
<reference evidence="3 4" key="1">
    <citation type="journal article" date="2010" name="J. Bacteriol.">
        <title>The complete genome sequence of Croceibacter atlanticus HTCC2559T.</title>
        <authorList>
            <person name="Oh H.M."/>
            <person name="Kang I."/>
            <person name="Ferriera S."/>
            <person name="Giovannoni S.J."/>
            <person name="Cho J.C."/>
        </authorList>
    </citation>
    <scope>NUCLEOTIDE SEQUENCE [LARGE SCALE GENOMIC DNA]</scope>
    <source>
        <strain evidence="4">ATCC BAA-628 / HTCC2559 / KCTC 12090</strain>
    </source>
</reference>
<dbReference type="GO" id="GO:0009244">
    <property type="term" value="P:lipopolysaccharide core region biosynthetic process"/>
    <property type="evidence" value="ECO:0007669"/>
    <property type="project" value="TreeGrafter"/>
</dbReference>
<dbReference type="Pfam" id="PF01075">
    <property type="entry name" value="Glyco_transf_9"/>
    <property type="match status" value="1"/>
</dbReference>
<keyword evidence="4" id="KW-1185">Reference proteome</keyword>
<dbReference type="PANTHER" id="PTHR30160">
    <property type="entry name" value="TETRAACYLDISACCHARIDE 4'-KINASE-RELATED"/>
    <property type="match status" value="1"/>
</dbReference>